<evidence type="ECO:0000313" key="2">
    <source>
        <dbReference type="EMBL" id="VDM03709.1"/>
    </source>
</evidence>
<reference evidence="2 3" key="2">
    <citation type="submission" date="2018-11" db="EMBL/GenBank/DDBJ databases">
        <authorList>
            <consortium name="Pathogen Informatics"/>
        </authorList>
    </citation>
    <scope>NUCLEOTIDE SEQUENCE [LARGE SCALE GENOMIC DNA]</scope>
    <source>
        <strain evidence="2 3">NST_G2</strain>
    </source>
</reference>
<dbReference type="SUPFAM" id="SSF55144">
    <property type="entry name" value="LigT-like"/>
    <property type="match status" value="1"/>
</dbReference>
<dbReference type="Pfam" id="PF10469">
    <property type="entry name" value="AKAP7_NLS"/>
    <property type="match status" value="1"/>
</dbReference>
<dbReference type="AlphaFoldDB" id="A0A183TLH4"/>
<dbReference type="GO" id="GO:0005829">
    <property type="term" value="C:cytosol"/>
    <property type="evidence" value="ECO:0007669"/>
    <property type="project" value="TreeGrafter"/>
</dbReference>
<evidence type="ECO:0000259" key="1">
    <source>
        <dbReference type="Pfam" id="PF10469"/>
    </source>
</evidence>
<gene>
    <name evidence="2" type="ORF">SSLN_LOCUS17323</name>
</gene>
<dbReference type="InterPro" id="IPR052641">
    <property type="entry name" value="AKAP7_isoform_gamma"/>
</dbReference>
<dbReference type="GO" id="GO:0010738">
    <property type="term" value="P:regulation of protein kinase A signaling"/>
    <property type="evidence" value="ECO:0007669"/>
    <property type="project" value="TreeGrafter"/>
</dbReference>
<dbReference type="EMBL" id="UYSU01042332">
    <property type="protein sequence ID" value="VDM03709.1"/>
    <property type="molecule type" value="Genomic_DNA"/>
</dbReference>
<protein>
    <submittedName>
        <fullName evidence="4">AKAP7_NLS domain-containing protein</fullName>
    </submittedName>
</protein>
<evidence type="ECO:0000313" key="3">
    <source>
        <dbReference type="Proteomes" id="UP000275846"/>
    </source>
</evidence>
<name>A0A183TLH4_SCHSO</name>
<dbReference type="Proteomes" id="UP000275846">
    <property type="component" value="Unassembled WGS sequence"/>
</dbReference>
<feature type="domain" description="A-kinase anchor protein 7-like phosphoesterase" evidence="1">
    <location>
        <begin position="261"/>
        <end position="443"/>
    </location>
</feature>
<dbReference type="WBParaSite" id="SSLN_0001797901-mRNA-1">
    <property type="protein sequence ID" value="SSLN_0001797901-mRNA-1"/>
    <property type="gene ID" value="SSLN_0001797901"/>
</dbReference>
<evidence type="ECO:0000313" key="4">
    <source>
        <dbReference type="WBParaSite" id="SSLN_0001797901-mRNA-1"/>
    </source>
</evidence>
<dbReference type="InterPro" id="IPR009097">
    <property type="entry name" value="Cyclic_Pdiesterase"/>
</dbReference>
<dbReference type="InterPro" id="IPR019510">
    <property type="entry name" value="AKAP7-like_phosphoesterase"/>
</dbReference>
<proteinExistence type="predicted"/>
<accession>A0A183TLH4</accession>
<keyword evidence="3" id="KW-1185">Reference proteome</keyword>
<reference evidence="4" key="1">
    <citation type="submission" date="2016-06" db="UniProtKB">
        <authorList>
            <consortium name="WormBaseParasite"/>
        </authorList>
    </citation>
    <scope>IDENTIFICATION</scope>
</reference>
<dbReference type="PANTHER" id="PTHR15934">
    <property type="entry name" value="RNA 2',3'-CYCLIC PHOSPHODIESTERASE"/>
    <property type="match status" value="1"/>
</dbReference>
<organism evidence="4">
    <name type="scientific">Schistocephalus solidus</name>
    <name type="common">Tapeworm</name>
    <dbReference type="NCBI Taxonomy" id="70667"/>
    <lineage>
        <taxon>Eukaryota</taxon>
        <taxon>Metazoa</taxon>
        <taxon>Spiralia</taxon>
        <taxon>Lophotrochozoa</taxon>
        <taxon>Platyhelminthes</taxon>
        <taxon>Cestoda</taxon>
        <taxon>Eucestoda</taxon>
        <taxon>Diphyllobothriidea</taxon>
        <taxon>Diphyllobothriidae</taxon>
        <taxon>Schistocephalus</taxon>
    </lineage>
</organism>
<sequence>MQNPKLVYSYIHRFTRNKRQIPMIKTAMGINISENRDKAEYFLQFYRSVCTNDARFLNPSADNQPNASISNILFSEFLIGRELKELKETKSKGPDELSPKLLKELANGLSAPLSVLFKIFHMLKAQRIKDILKLVISDERIPDNLITVFYTDFATGSETKKPLTEFLYDPVLGLNLSTLGLRDSQITCLKLLDKVIWDKISGVDLISTSSPPPIYALLEKITQDSSLAEVDKLAVGCKAPEYLKRLCAMQAAKPGFRKHRFFVCQRVYDEVVIENAVNMQTKICENIPLLRESCYPPGWFHVTLATFYPAGPEELHLSIRLLQRMVDKHYDESCPHIGFRNAQQFSNFVIVVVAYISDGIHQAICSAFRGEGIELEKQEFVPHLTVIKPPSNIARKLSGRLNVHRYYNRYSSRGNGQSINRLEVCMCGQERDEEGFWLRAASLPVAPNAVF</sequence>
<dbReference type="OrthoDB" id="10263155at2759"/>
<dbReference type="Gene3D" id="3.90.1140.10">
    <property type="entry name" value="Cyclic phosphodiesterase"/>
    <property type="match status" value="1"/>
</dbReference>
<dbReference type="PANTHER" id="PTHR15934:SF2">
    <property type="entry name" value="A-KINASE ANCHOR PROTEIN 7-LIKE PHOSPHOESTERASE DOMAIN-CONTAINING PROTEIN"/>
    <property type="match status" value="1"/>
</dbReference>
<dbReference type="GO" id="GO:0034237">
    <property type="term" value="F:protein kinase A regulatory subunit binding"/>
    <property type="evidence" value="ECO:0007669"/>
    <property type="project" value="TreeGrafter"/>
</dbReference>